<accession>A0A917YS94</accession>
<name>A0A917YS94_9ALTE</name>
<dbReference type="Pfam" id="PF07589">
    <property type="entry name" value="PEP-CTERM"/>
    <property type="match status" value="1"/>
</dbReference>
<gene>
    <name evidence="3" type="ORF">GCM10010982_06810</name>
</gene>
<dbReference type="InterPro" id="IPR013424">
    <property type="entry name" value="Ice-binding_C"/>
</dbReference>
<comment type="caution">
    <text evidence="3">The sequence shown here is derived from an EMBL/GenBank/DDBJ whole genome shotgun (WGS) entry which is preliminary data.</text>
</comment>
<evidence type="ECO:0000313" key="3">
    <source>
        <dbReference type="EMBL" id="GGO65308.1"/>
    </source>
</evidence>
<reference evidence="3" key="1">
    <citation type="journal article" date="2014" name="Int. J. Syst. Evol. Microbiol.">
        <title>Complete genome sequence of Corynebacterium casei LMG S-19264T (=DSM 44701T), isolated from a smear-ripened cheese.</title>
        <authorList>
            <consortium name="US DOE Joint Genome Institute (JGI-PGF)"/>
            <person name="Walter F."/>
            <person name="Albersmeier A."/>
            <person name="Kalinowski J."/>
            <person name="Ruckert C."/>
        </authorList>
    </citation>
    <scope>NUCLEOTIDE SEQUENCE</scope>
    <source>
        <strain evidence="3">CGMCC 1.7086</strain>
    </source>
</reference>
<evidence type="ECO:0000313" key="4">
    <source>
        <dbReference type="Proteomes" id="UP000606935"/>
    </source>
</evidence>
<keyword evidence="4" id="KW-1185">Reference proteome</keyword>
<organism evidence="3 4">
    <name type="scientific">Bowmanella pacifica</name>
    <dbReference type="NCBI Taxonomy" id="502051"/>
    <lineage>
        <taxon>Bacteria</taxon>
        <taxon>Pseudomonadati</taxon>
        <taxon>Pseudomonadota</taxon>
        <taxon>Gammaproteobacteria</taxon>
        <taxon>Alteromonadales</taxon>
        <taxon>Alteromonadaceae</taxon>
        <taxon>Bowmanella</taxon>
    </lineage>
</organism>
<feature type="domain" description="Ice-binding protein C-terminal" evidence="2">
    <location>
        <begin position="204"/>
        <end position="226"/>
    </location>
</feature>
<sequence>MFKRIAISAALLASSSIASAALMTAEQQQGIGYMDTDYDNVSLSFDKFDDLGGTRQLTKVYFGLYGDILSDIEYENRSQSSASQIQASVSASLSLTALDGSLLAAVIPSEVYSFDASIFDGQLDFGGTSGGTYFDLSASKREDSVSTAQAILDYFTGTGQVTTLLSADAGTVVNGSSGNIMSSIRTQAQGIAYIKYEYENLATSIPEPTSLALFGLAFAGLGLARRKTNKA</sequence>
<evidence type="ECO:0000256" key="1">
    <source>
        <dbReference type="SAM" id="SignalP"/>
    </source>
</evidence>
<proteinExistence type="predicted"/>
<dbReference type="EMBL" id="BMLS01000001">
    <property type="protein sequence ID" value="GGO65308.1"/>
    <property type="molecule type" value="Genomic_DNA"/>
</dbReference>
<feature type="signal peptide" evidence="1">
    <location>
        <begin position="1"/>
        <end position="20"/>
    </location>
</feature>
<dbReference type="NCBIfam" id="TIGR02595">
    <property type="entry name" value="PEP_CTERM"/>
    <property type="match status" value="1"/>
</dbReference>
<keyword evidence="1" id="KW-0732">Signal</keyword>
<dbReference type="RefSeq" id="WP_188690289.1">
    <property type="nucleotide sequence ID" value="NZ_BMLS01000001.1"/>
</dbReference>
<dbReference type="NCBIfam" id="NF033208">
    <property type="entry name" value="choice_anch_E"/>
    <property type="match status" value="1"/>
</dbReference>
<protein>
    <recommendedName>
        <fullName evidence="2">Ice-binding protein C-terminal domain-containing protein</fullName>
    </recommendedName>
</protein>
<dbReference type="AlphaFoldDB" id="A0A917YS94"/>
<feature type="chain" id="PRO_5037207071" description="Ice-binding protein C-terminal domain-containing protein" evidence="1">
    <location>
        <begin position="21"/>
        <end position="231"/>
    </location>
</feature>
<evidence type="ECO:0000259" key="2">
    <source>
        <dbReference type="Pfam" id="PF07589"/>
    </source>
</evidence>
<reference evidence="3" key="2">
    <citation type="submission" date="2020-09" db="EMBL/GenBank/DDBJ databases">
        <authorList>
            <person name="Sun Q."/>
            <person name="Zhou Y."/>
        </authorList>
    </citation>
    <scope>NUCLEOTIDE SEQUENCE</scope>
    <source>
        <strain evidence="3">CGMCC 1.7086</strain>
    </source>
</reference>
<dbReference type="Proteomes" id="UP000606935">
    <property type="component" value="Unassembled WGS sequence"/>
</dbReference>